<dbReference type="PROSITE" id="PS50958">
    <property type="entry name" value="SMB_2"/>
    <property type="match status" value="1"/>
</dbReference>
<feature type="compositionally biased region" description="Polar residues" evidence="6">
    <location>
        <begin position="970"/>
        <end position="1002"/>
    </location>
</feature>
<evidence type="ECO:0000256" key="6">
    <source>
        <dbReference type="SAM" id="MobiDB-lite"/>
    </source>
</evidence>
<evidence type="ECO:0000256" key="2">
    <source>
        <dbReference type="ARBA" id="ARBA00022692"/>
    </source>
</evidence>
<comment type="subcellular location">
    <subcellularLocation>
        <location evidence="1">Membrane</location>
        <topology evidence="1">Multi-pass membrane protein</topology>
    </subcellularLocation>
</comment>
<dbReference type="PANTHER" id="PTHR45902:SF2">
    <property type="entry name" value="G-PROTEIN COUPLED RECEPTORS FAMILY 2 PROFILE 2 DOMAIN-CONTAINING PROTEIN"/>
    <property type="match status" value="1"/>
</dbReference>
<dbReference type="EnsemblMetazoa" id="XM_038196118.1">
    <property type="protein sequence ID" value="XP_038052046.1"/>
    <property type="gene ID" value="LOC119724847"/>
</dbReference>
<evidence type="ECO:0000256" key="1">
    <source>
        <dbReference type="ARBA" id="ARBA00004141"/>
    </source>
</evidence>
<evidence type="ECO:0000313" key="11">
    <source>
        <dbReference type="EnsemblMetazoa" id="XP_038052046.1"/>
    </source>
</evidence>
<dbReference type="PROSITE" id="PS50261">
    <property type="entry name" value="G_PROTEIN_RECEP_F2_4"/>
    <property type="match status" value="1"/>
</dbReference>
<dbReference type="GO" id="GO:0004930">
    <property type="term" value="F:G protein-coupled receptor activity"/>
    <property type="evidence" value="ECO:0007669"/>
    <property type="project" value="InterPro"/>
</dbReference>
<evidence type="ECO:0000256" key="7">
    <source>
        <dbReference type="SAM" id="Phobius"/>
    </source>
</evidence>
<proteinExistence type="predicted"/>
<dbReference type="Gene3D" id="1.20.1070.10">
    <property type="entry name" value="Rhodopsin 7-helix transmembrane proteins"/>
    <property type="match status" value="1"/>
</dbReference>
<keyword evidence="4 7" id="KW-0472">Membrane</keyword>
<accession>A0A913ZLV7</accession>
<dbReference type="Proteomes" id="UP000887568">
    <property type="component" value="Unplaced"/>
</dbReference>
<keyword evidence="12" id="KW-1185">Reference proteome</keyword>
<dbReference type="GO" id="GO:0016020">
    <property type="term" value="C:membrane"/>
    <property type="evidence" value="ECO:0007669"/>
    <property type="project" value="UniProtKB-SubCell"/>
</dbReference>
<dbReference type="InterPro" id="IPR053231">
    <property type="entry name" value="GPCR_LN-TM7"/>
</dbReference>
<evidence type="ECO:0000256" key="5">
    <source>
        <dbReference type="ARBA" id="ARBA00023157"/>
    </source>
</evidence>
<feature type="transmembrane region" description="Helical" evidence="7">
    <location>
        <begin position="926"/>
        <end position="947"/>
    </location>
</feature>
<feature type="transmembrane region" description="Helical" evidence="7">
    <location>
        <begin position="727"/>
        <end position="745"/>
    </location>
</feature>
<feature type="region of interest" description="Disordered" evidence="6">
    <location>
        <begin position="27"/>
        <end position="59"/>
    </location>
</feature>
<feature type="transmembrane region" description="Helical" evidence="7">
    <location>
        <begin position="692"/>
        <end position="715"/>
    </location>
</feature>
<evidence type="ECO:0000256" key="8">
    <source>
        <dbReference type="SAM" id="SignalP"/>
    </source>
</evidence>
<evidence type="ECO:0000259" key="10">
    <source>
        <dbReference type="PROSITE" id="PS50958"/>
    </source>
</evidence>
<name>A0A913ZLV7_PATMI</name>
<keyword evidence="2 7" id="KW-0812">Transmembrane</keyword>
<dbReference type="RefSeq" id="XP_038052046.1">
    <property type="nucleotide sequence ID" value="XM_038196118.1"/>
</dbReference>
<dbReference type="PROSITE" id="PS00524">
    <property type="entry name" value="SMB_1"/>
    <property type="match status" value="1"/>
</dbReference>
<feature type="signal peptide" evidence="8">
    <location>
        <begin position="1"/>
        <end position="22"/>
    </location>
</feature>
<evidence type="ECO:0000313" key="12">
    <source>
        <dbReference type="Proteomes" id="UP000887568"/>
    </source>
</evidence>
<dbReference type="AlphaFoldDB" id="A0A913ZLV7"/>
<dbReference type="GeneID" id="119724847"/>
<dbReference type="SUPFAM" id="SSF81321">
    <property type="entry name" value="Family A G protein-coupled receptor-like"/>
    <property type="match status" value="1"/>
</dbReference>
<dbReference type="Pfam" id="PF00002">
    <property type="entry name" value="7tm_2"/>
    <property type="match status" value="1"/>
</dbReference>
<dbReference type="GO" id="GO:0007166">
    <property type="term" value="P:cell surface receptor signaling pathway"/>
    <property type="evidence" value="ECO:0007669"/>
    <property type="project" value="InterPro"/>
</dbReference>
<evidence type="ECO:0000256" key="3">
    <source>
        <dbReference type="ARBA" id="ARBA00022989"/>
    </source>
</evidence>
<keyword evidence="5" id="KW-1015">Disulfide bond</keyword>
<reference evidence="11" key="1">
    <citation type="submission" date="2022-11" db="UniProtKB">
        <authorList>
            <consortium name="EnsemblMetazoa"/>
        </authorList>
    </citation>
    <scope>IDENTIFICATION</scope>
</reference>
<feature type="domain" description="G-protein coupled receptors family 2 profile 2" evidence="9">
    <location>
        <begin position="690"/>
        <end position="949"/>
    </location>
</feature>
<dbReference type="Gene3D" id="4.10.410.20">
    <property type="match status" value="1"/>
</dbReference>
<dbReference type="InterPro" id="IPR017981">
    <property type="entry name" value="GPCR_2-like_7TM"/>
</dbReference>
<protein>
    <submittedName>
        <fullName evidence="11">Uncharacterized protein</fullName>
    </submittedName>
</protein>
<dbReference type="CDD" id="cd15039">
    <property type="entry name" value="7tmB3_Methuselah-like"/>
    <property type="match status" value="1"/>
</dbReference>
<organism evidence="11 12">
    <name type="scientific">Patiria miniata</name>
    <name type="common">Bat star</name>
    <name type="synonym">Asterina miniata</name>
    <dbReference type="NCBI Taxonomy" id="46514"/>
    <lineage>
        <taxon>Eukaryota</taxon>
        <taxon>Metazoa</taxon>
        <taxon>Echinodermata</taxon>
        <taxon>Eleutherozoa</taxon>
        <taxon>Asterozoa</taxon>
        <taxon>Asteroidea</taxon>
        <taxon>Valvatacea</taxon>
        <taxon>Valvatida</taxon>
        <taxon>Asterinidae</taxon>
        <taxon>Patiria</taxon>
    </lineage>
</organism>
<dbReference type="SMART" id="SM00201">
    <property type="entry name" value="SO"/>
    <property type="match status" value="1"/>
</dbReference>
<dbReference type="InterPro" id="IPR036024">
    <property type="entry name" value="Somatomedin_B-like_dom_sf"/>
</dbReference>
<feature type="transmembrane region" description="Helical" evidence="7">
    <location>
        <begin position="757"/>
        <end position="780"/>
    </location>
</feature>
<dbReference type="SUPFAM" id="SSF90188">
    <property type="entry name" value="Somatomedin B domain"/>
    <property type="match status" value="1"/>
</dbReference>
<feature type="chain" id="PRO_5036949419" evidence="8">
    <location>
        <begin position="23"/>
        <end position="1002"/>
    </location>
</feature>
<dbReference type="Pfam" id="PF01033">
    <property type="entry name" value="Somatomedin_B"/>
    <property type="match status" value="1"/>
</dbReference>
<dbReference type="OMA" id="AICHENS"/>
<dbReference type="PANTHER" id="PTHR45902">
    <property type="entry name" value="LATROPHILIN RECEPTOR-LIKE PROTEIN A"/>
    <property type="match status" value="1"/>
</dbReference>
<keyword evidence="8" id="KW-0732">Signal</keyword>
<dbReference type="OrthoDB" id="6134459at2759"/>
<evidence type="ECO:0000259" key="9">
    <source>
        <dbReference type="PROSITE" id="PS50261"/>
    </source>
</evidence>
<feature type="region of interest" description="Disordered" evidence="6">
    <location>
        <begin position="969"/>
        <end position="1002"/>
    </location>
</feature>
<keyword evidence="3 7" id="KW-1133">Transmembrane helix</keyword>
<feature type="transmembrane region" description="Helical" evidence="7">
    <location>
        <begin position="848"/>
        <end position="870"/>
    </location>
</feature>
<dbReference type="InterPro" id="IPR000832">
    <property type="entry name" value="GPCR_2_secretin-like"/>
</dbReference>
<feature type="transmembrane region" description="Helical" evidence="7">
    <location>
        <begin position="898"/>
        <end position="920"/>
    </location>
</feature>
<sequence>MAARLQLFLLLVTCLCCADSQGTPNTTGIPSATDPDAERDTDTTLPNAAEEPTTPAGREIPYACPTWRNKWHTCRGGGCGEPTWRQNYCHCDPLCVTYGDCCSDYEELCGVRTDEDGVTLAGVGATDGDRSSGDENIEQGLSAGSTADGGLTKCVQTVQFDPEGPKPRSGYRLVAVCPRDWTGAASVRKLCQETVGMAGLAAVPVEGSDGRHYRNVYCALCHGLPHTNVTFWSISYQEKQRSIPPRTLNTSQLLQLAKGQIQSDNYTKFFRPPGFASESVADSSLRTCIILDADSCPISDPRALELCQRHYAPIAWNGTTYRNFACLCDDVDTQAFSTDTLSSWCPISINKQRAPPLSMASLLVFSDRTDIGGSLTDEGSVGSASACTRRQIYDPFLASCRDLSCPDGFALQDGGVRCARIRETGTGTERTGSIANVEVALTVTGSLRQDPDARSTHMSTEIWEEIAHQAGKDYQSGIFACKFADEGMENNQIVQENEFCGNSGVKWSCTKDVAILDSGAACLTGSLFTCSVNMTFVTTAPSIEQFLAENEMVSRQCFAREVGNHTIRPDHLAISTPCETLSNDTPLSIVRHVSTSKVAYVRDNDSGHHVISQNDTCMEVSADCPLLTFSREDYVITGALNDSIRLNAHDRVLPNGEFHMKPNGDVEVCNFLSPGAPSTAVPTLTWDYAHHILTITGSSLSLIGLVVTIATYVAFPTLRRNAAGKALMSLVAALFLAQFTMLVGLNRTDVPALCVTFAISSHFFWLAAFFWMNILAVDIYRTFGIGTSLSDPNVRSFLRYALYGWGAPTLIVATVAILSFCDCVDADVSYGTAHACWVGNGTANLLSFGLPIVVILCSNAVLFSLTVAGVKRTRMASKRMNITQGQSGSAAKRPNNDLFLYLKLTAIMGFTWVFGFVASFSGVEFFWYPYIALNSLQGALVCLAFVCNRRVLAMWRSWLKSRRGRYLADQSDTSGSCRGQRSFKASLTEQSHVESGSKTTDM</sequence>
<dbReference type="InterPro" id="IPR001212">
    <property type="entry name" value="Somatomedin_B_dom"/>
</dbReference>
<feature type="domain" description="SMB" evidence="10">
    <location>
        <begin position="70"/>
        <end position="114"/>
    </location>
</feature>
<feature type="transmembrane region" description="Helical" evidence="7">
    <location>
        <begin position="800"/>
        <end position="820"/>
    </location>
</feature>
<evidence type="ECO:0000256" key="4">
    <source>
        <dbReference type="ARBA" id="ARBA00023136"/>
    </source>
</evidence>